<organism evidence="1 2">
    <name type="scientific">Acidaminococcus intestini</name>
    <dbReference type="NCBI Taxonomy" id="187327"/>
    <lineage>
        <taxon>Bacteria</taxon>
        <taxon>Bacillati</taxon>
        <taxon>Bacillota</taxon>
        <taxon>Negativicutes</taxon>
        <taxon>Acidaminococcales</taxon>
        <taxon>Acidaminococcaceae</taxon>
        <taxon>Acidaminococcus</taxon>
    </lineage>
</organism>
<dbReference type="InterPro" id="IPR036644">
    <property type="entry name" value="FTR_bsu_sf"/>
</dbReference>
<name>A0A943EGX7_9FIRM</name>
<dbReference type="GO" id="GO:0016730">
    <property type="term" value="F:oxidoreductase activity, acting on iron-sulfur proteins as donors"/>
    <property type="evidence" value="ECO:0007669"/>
    <property type="project" value="InterPro"/>
</dbReference>
<dbReference type="SUPFAM" id="SSF57662">
    <property type="entry name" value="Ferredoxin thioredoxin reductase (FTR), catalytic beta chain"/>
    <property type="match status" value="1"/>
</dbReference>
<evidence type="ECO:0000313" key="1">
    <source>
        <dbReference type="EMBL" id="MBS5519643.1"/>
    </source>
</evidence>
<sequence length="66" mass="7535">MPNVSEYGMKLNPNKEHAEVVLKKLEANQGYCPCLPVKNKDTLCPCKYLRKFQACRCGLYVRGDVE</sequence>
<proteinExistence type="predicted"/>
<dbReference type="InterPro" id="IPR004209">
    <property type="entry name" value="FTR_bsu"/>
</dbReference>
<dbReference type="Pfam" id="PF02943">
    <property type="entry name" value="FeThRed_B"/>
    <property type="match status" value="1"/>
</dbReference>
<dbReference type="EMBL" id="JAGZCZ010000005">
    <property type="protein sequence ID" value="MBS5519643.1"/>
    <property type="molecule type" value="Genomic_DNA"/>
</dbReference>
<gene>
    <name evidence="1" type="ORF">KHX13_04840</name>
</gene>
<comment type="caution">
    <text evidence="1">The sequence shown here is derived from an EMBL/GenBank/DDBJ whole genome shotgun (WGS) entry which is preliminary data.</text>
</comment>
<protein>
    <recommendedName>
        <fullName evidence="3">Ferredoxin-thioredoxin reductase subunit B</fullName>
    </recommendedName>
</protein>
<reference evidence="1" key="1">
    <citation type="submission" date="2021-02" db="EMBL/GenBank/DDBJ databases">
        <title>Infant gut strain persistence is associated with maternal origin, phylogeny, and functional potential including surface adhesion and iron acquisition.</title>
        <authorList>
            <person name="Lou Y.C."/>
        </authorList>
    </citation>
    <scope>NUCLEOTIDE SEQUENCE</scope>
    <source>
        <strain evidence="1">L3_106_000M1_dasL3_106_000M1_concoct_15</strain>
    </source>
</reference>
<dbReference type="Proteomes" id="UP000754226">
    <property type="component" value="Unassembled WGS sequence"/>
</dbReference>
<dbReference type="Gene3D" id="3.90.460.10">
    <property type="entry name" value="Ferredoxin thioredoxin reductase catalytic beta subunit"/>
    <property type="match status" value="1"/>
</dbReference>
<evidence type="ECO:0000313" key="2">
    <source>
        <dbReference type="Proteomes" id="UP000754226"/>
    </source>
</evidence>
<evidence type="ECO:0008006" key="3">
    <source>
        <dbReference type="Google" id="ProtNLM"/>
    </source>
</evidence>
<dbReference type="AlphaFoldDB" id="A0A943EGX7"/>
<accession>A0A943EGX7</accession>